<reference evidence="7 8" key="1">
    <citation type="submission" date="2020-12" db="EMBL/GenBank/DDBJ databases">
        <title>Bacterial novel species Pedobacter sp. SD-b isolated from soil.</title>
        <authorList>
            <person name="Jung H.-Y."/>
        </authorList>
    </citation>
    <scope>NUCLEOTIDE SEQUENCE [LARGE SCALE GENOMIC DNA]</scope>
    <source>
        <strain evidence="7 8">SD-b</strain>
    </source>
</reference>
<feature type="transmembrane region" description="Helical" evidence="6">
    <location>
        <begin position="115"/>
        <end position="133"/>
    </location>
</feature>
<feature type="transmembrane region" description="Helical" evidence="6">
    <location>
        <begin position="355"/>
        <end position="375"/>
    </location>
</feature>
<feature type="transmembrane region" description="Helical" evidence="6">
    <location>
        <begin position="327"/>
        <end position="343"/>
    </location>
</feature>
<evidence type="ECO:0000256" key="1">
    <source>
        <dbReference type="ARBA" id="ARBA00004651"/>
    </source>
</evidence>
<comment type="subcellular location">
    <subcellularLocation>
        <location evidence="1">Cell membrane</location>
        <topology evidence="1">Multi-pass membrane protein</topology>
    </subcellularLocation>
</comment>
<keyword evidence="8" id="KW-1185">Reference proteome</keyword>
<evidence type="ECO:0000256" key="3">
    <source>
        <dbReference type="ARBA" id="ARBA00022692"/>
    </source>
</evidence>
<evidence type="ECO:0000313" key="7">
    <source>
        <dbReference type="EMBL" id="MBK0383959.1"/>
    </source>
</evidence>
<feature type="transmembrane region" description="Helical" evidence="6">
    <location>
        <begin position="179"/>
        <end position="203"/>
    </location>
</feature>
<sequence length="502" mass="55005">MKIINAKSLPTPLTLMMLVIIVAAISTWLLPAGEYSKLTVEGNKSFVISSPNKSYSLPFKQKTLDSLSIRIPIQKFINGDIRKAISVPNTYQKLSAKPQGFIQILEAPIKGVMDSIDIILFILFIGGFMAVFNKTEAMFNGVEYLAQKMKGKEKLLIIILTSIFSFLGGSYGMDVEAIVFYPVLVPLFIAAGYDLIVPLAIVFGGTCTGAIASFTNPFAVIIASNAAGINWTDGLYERLLFFVIATSILVWYILKYAAKVKNDPKQSIAYKIDGAIKSAFEFSIDVDAPQIKLNTKNKFLLLIFFLTFTGMVVGIVFFDWWTLEMSALFFGSAILVGIIGRMGEKTFVAEFIKGAESLLSVALIVGLARGVTIVLNEGFVGDSILFYASNLVQHFSPSIFIIGIMLFYFFFAIFVSSSSGMAVLTMPIIGALAIILNLPGREIVNSYLFGIGIMFLISPTGSVFPALLMVQVSYKAWLKFIMPLVFIMMILSAIFLVVGIGF</sequence>
<feature type="transmembrane region" description="Helical" evidence="6">
    <location>
        <begin position="12"/>
        <end position="30"/>
    </location>
</feature>
<evidence type="ECO:0000256" key="5">
    <source>
        <dbReference type="ARBA" id="ARBA00023136"/>
    </source>
</evidence>
<keyword evidence="3 6" id="KW-0812">Transmembrane</keyword>
<dbReference type="EMBL" id="JAEHFY010000020">
    <property type="protein sequence ID" value="MBK0383959.1"/>
    <property type="molecule type" value="Genomic_DNA"/>
</dbReference>
<feature type="transmembrane region" description="Helical" evidence="6">
    <location>
        <begin position="210"/>
        <end position="229"/>
    </location>
</feature>
<dbReference type="InterPro" id="IPR051679">
    <property type="entry name" value="DASS-Related_Transporters"/>
</dbReference>
<feature type="transmembrane region" description="Helical" evidence="6">
    <location>
        <begin position="299"/>
        <end position="321"/>
    </location>
</feature>
<accession>A0ABS1BM39</accession>
<feature type="transmembrane region" description="Helical" evidence="6">
    <location>
        <begin position="480"/>
        <end position="500"/>
    </location>
</feature>
<keyword evidence="2" id="KW-1003">Cell membrane</keyword>
<dbReference type="Proteomes" id="UP000660024">
    <property type="component" value="Unassembled WGS sequence"/>
</dbReference>
<feature type="transmembrane region" description="Helical" evidence="6">
    <location>
        <begin position="446"/>
        <end position="468"/>
    </location>
</feature>
<dbReference type="PANTHER" id="PTHR43652:SF6">
    <property type="entry name" value="ARGININE REPRESSOR"/>
    <property type="match status" value="1"/>
</dbReference>
<dbReference type="PANTHER" id="PTHR43652">
    <property type="entry name" value="BASIC AMINO ACID ANTIPORTER YFCC-RELATED"/>
    <property type="match status" value="1"/>
</dbReference>
<dbReference type="InterPro" id="IPR018385">
    <property type="entry name" value="C4_dicarb_anaerob_car-like"/>
</dbReference>
<proteinExistence type="predicted"/>
<organism evidence="7 8">
    <name type="scientific">Pedobacter segetis</name>
    <dbReference type="NCBI Taxonomy" id="2793069"/>
    <lineage>
        <taxon>Bacteria</taxon>
        <taxon>Pseudomonadati</taxon>
        <taxon>Bacteroidota</taxon>
        <taxon>Sphingobacteriia</taxon>
        <taxon>Sphingobacteriales</taxon>
        <taxon>Sphingobacteriaceae</taxon>
        <taxon>Pedobacter</taxon>
    </lineage>
</organism>
<name>A0ABS1BM39_9SPHI</name>
<feature type="transmembrane region" description="Helical" evidence="6">
    <location>
        <begin position="422"/>
        <end position="440"/>
    </location>
</feature>
<comment type="caution">
    <text evidence="7">The sequence shown here is derived from an EMBL/GenBank/DDBJ whole genome shotgun (WGS) entry which is preliminary data.</text>
</comment>
<dbReference type="RefSeq" id="WP_200587231.1">
    <property type="nucleotide sequence ID" value="NZ_JAEHFY010000020.1"/>
</dbReference>
<evidence type="ECO:0000256" key="6">
    <source>
        <dbReference type="SAM" id="Phobius"/>
    </source>
</evidence>
<dbReference type="Pfam" id="PF03606">
    <property type="entry name" value="DcuC"/>
    <property type="match status" value="1"/>
</dbReference>
<feature type="transmembrane region" description="Helical" evidence="6">
    <location>
        <begin position="235"/>
        <end position="254"/>
    </location>
</feature>
<feature type="transmembrane region" description="Helical" evidence="6">
    <location>
        <begin position="395"/>
        <end position="415"/>
    </location>
</feature>
<evidence type="ECO:0000313" key="8">
    <source>
        <dbReference type="Proteomes" id="UP000660024"/>
    </source>
</evidence>
<keyword evidence="4 6" id="KW-1133">Transmembrane helix</keyword>
<feature type="transmembrane region" description="Helical" evidence="6">
    <location>
        <begin position="154"/>
        <end position="173"/>
    </location>
</feature>
<gene>
    <name evidence="7" type="ORF">I5M32_13400</name>
</gene>
<evidence type="ECO:0000256" key="4">
    <source>
        <dbReference type="ARBA" id="ARBA00022989"/>
    </source>
</evidence>
<keyword evidence="5 6" id="KW-0472">Membrane</keyword>
<evidence type="ECO:0000256" key="2">
    <source>
        <dbReference type="ARBA" id="ARBA00022475"/>
    </source>
</evidence>
<protein>
    <submittedName>
        <fullName evidence="7">YfcC family protein</fullName>
    </submittedName>
</protein>